<keyword evidence="2" id="KW-1185">Reference proteome</keyword>
<evidence type="ECO:0000313" key="2">
    <source>
        <dbReference type="Proteomes" id="UP000194143"/>
    </source>
</evidence>
<organism evidence="1 2">
    <name type="scientific">Bacillus thuringiensis</name>
    <dbReference type="NCBI Taxonomy" id="1428"/>
    <lineage>
        <taxon>Bacteria</taxon>
        <taxon>Bacillati</taxon>
        <taxon>Bacillota</taxon>
        <taxon>Bacilli</taxon>
        <taxon>Bacillales</taxon>
        <taxon>Bacillaceae</taxon>
        <taxon>Bacillus</taxon>
        <taxon>Bacillus cereus group</taxon>
    </lineage>
</organism>
<dbReference type="AlphaFoldDB" id="A0A1W6WUN1"/>
<proteinExistence type="predicted"/>
<dbReference type="EMBL" id="CP021061">
    <property type="protein sequence ID" value="ARP60282.1"/>
    <property type="molecule type" value="Genomic_DNA"/>
</dbReference>
<evidence type="ECO:0000313" key="1">
    <source>
        <dbReference type="EMBL" id="ARP60282.1"/>
    </source>
</evidence>
<protein>
    <submittedName>
        <fullName evidence="1">Uncharacterized protein</fullName>
    </submittedName>
</protein>
<gene>
    <name evidence="1" type="ORF">CAB88_25740</name>
</gene>
<sequence>MSLVQLTYYALNNKRICFIECIHIFYCTTSIMYMVYFFVIMQNCIIAVSIKHKKRHPNKDVYEIKPSYF</sequence>
<accession>A0A1W6WUN1</accession>
<dbReference type="Proteomes" id="UP000194143">
    <property type="component" value="Chromosome"/>
</dbReference>
<name>A0A1W6WUN1_BACTU</name>
<reference evidence="1 2" key="1">
    <citation type="submission" date="2017-04" db="EMBL/GenBank/DDBJ databases">
        <title>Complete Genome Sequence of Bacillus thuringiensis type Strain ATCC 10792.</title>
        <authorList>
            <person name="Oh D.-H."/>
            <person name="Park B.-J."/>
            <person name="Shuai W."/>
            <person name="Chelliah R."/>
        </authorList>
    </citation>
    <scope>NUCLEOTIDE SEQUENCE [LARGE SCALE GENOMIC DNA]</scope>
    <source>
        <strain evidence="1 2">ATCC 10792</strain>
    </source>
</reference>